<dbReference type="EMBL" id="CP045895">
    <property type="protein sequence ID" value="QQP48784.1"/>
    <property type="molecule type" value="Genomic_DNA"/>
</dbReference>
<evidence type="ECO:0000256" key="1">
    <source>
        <dbReference type="SAM" id="MobiDB-lite"/>
    </source>
</evidence>
<keyword evidence="3" id="KW-1185">Reference proteome</keyword>
<feature type="non-terminal residue" evidence="2">
    <location>
        <position position="143"/>
    </location>
</feature>
<evidence type="ECO:0000313" key="2">
    <source>
        <dbReference type="EMBL" id="QQP48784.1"/>
    </source>
</evidence>
<feature type="compositionally biased region" description="Acidic residues" evidence="1">
    <location>
        <begin position="18"/>
        <end position="29"/>
    </location>
</feature>
<accession>A0A7T8HEY7</accession>
<reference evidence="3" key="1">
    <citation type="submission" date="2021-01" db="EMBL/GenBank/DDBJ databases">
        <title>Caligus Genome Assembly.</title>
        <authorList>
            <person name="Gallardo-Escarate C."/>
        </authorList>
    </citation>
    <scope>NUCLEOTIDE SEQUENCE [LARGE SCALE GENOMIC DNA]</scope>
</reference>
<protein>
    <submittedName>
        <fullName evidence="2">Uncharacterized protein</fullName>
    </submittedName>
</protein>
<evidence type="ECO:0000313" key="3">
    <source>
        <dbReference type="Proteomes" id="UP000595437"/>
    </source>
</evidence>
<dbReference type="AlphaFoldDB" id="A0A7T8HEY7"/>
<organism evidence="2 3">
    <name type="scientific">Caligus rogercresseyi</name>
    <name type="common">Sea louse</name>
    <dbReference type="NCBI Taxonomy" id="217165"/>
    <lineage>
        <taxon>Eukaryota</taxon>
        <taxon>Metazoa</taxon>
        <taxon>Ecdysozoa</taxon>
        <taxon>Arthropoda</taxon>
        <taxon>Crustacea</taxon>
        <taxon>Multicrustacea</taxon>
        <taxon>Hexanauplia</taxon>
        <taxon>Copepoda</taxon>
        <taxon>Siphonostomatoida</taxon>
        <taxon>Caligidae</taxon>
        <taxon>Caligus</taxon>
    </lineage>
</organism>
<dbReference type="PROSITE" id="PS50330">
    <property type="entry name" value="UIM"/>
    <property type="match status" value="1"/>
</dbReference>
<proteinExistence type="predicted"/>
<feature type="non-terminal residue" evidence="2">
    <location>
        <position position="1"/>
    </location>
</feature>
<feature type="region of interest" description="Disordered" evidence="1">
    <location>
        <begin position="10"/>
        <end position="37"/>
    </location>
</feature>
<name>A0A7T8HEY7_CALRO</name>
<sequence length="143" mass="15882">EEDLQLELALAMSRGEVEVDDDEDEENEERDSKPHNYRYLKAISDSNFKLVSQQSEDNEAAAAVGGAQRSSLFDLVDLDYNPDPFASAYPNQLGAKKSFSMDPLCMSTPNLSLFDQNRGIYPPPTPARHEAATTSDAYHRPLA</sequence>
<feature type="region of interest" description="Disordered" evidence="1">
    <location>
        <begin position="122"/>
        <end position="143"/>
    </location>
</feature>
<dbReference type="InterPro" id="IPR003903">
    <property type="entry name" value="UIM_dom"/>
</dbReference>
<gene>
    <name evidence="2" type="ORF">FKW44_009210</name>
</gene>
<dbReference type="Proteomes" id="UP000595437">
    <property type="component" value="Chromosome 6"/>
</dbReference>